<protein>
    <submittedName>
        <fullName evidence="1">Uncharacterized protein</fullName>
    </submittedName>
</protein>
<reference evidence="1" key="1">
    <citation type="submission" date="2014-09" db="EMBL/GenBank/DDBJ databases">
        <authorList>
            <person name="Magalhaes I.L.F."/>
            <person name="Oliveira U."/>
            <person name="Santos F.R."/>
            <person name="Vidigal T.H.D.A."/>
            <person name="Brescovit A.D."/>
            <person name="Santos A.J."/>
        </authorList>
    </citation>
    <scope>NUCLEOTIDE SEQUENCE</scope>
    <source>
        <tissue evidence="1">Shoot tissue taken approximately 20 cm above the soil surface</tissue>
    </source>
</reference>
<reference evidence="1" key="2">
    <citation type="journal article" date="2015" name="Data Brief">
        <title>Shoot transcriptome of the giant reed, Arundo donax.</title>
        <authorList>
            <person name="Barrero R.A."/>
            <person name="Guerrero F.D."/>
            <person name="Moolhuijzen P."/>
            <person name="Goolsby J.A."/>
            <person name="Tidwell J."/>
            <person name="Bellgard S.E."/>
            <person name="Bellgard M.I."/>
        </authorList>
    </citation>
    <scope>NUCLEOTIDE SEQUENCE</scope>
    <source>
        <tissue evidence="1">Shoot tissue taken approximately 20 cm above the soil surface</tissue>
    </source>
</reference>
<dbReference type="EMBL" id="GBRH01245400">
    <property type="protein sequence ID" value="JAD52495.1"/>
    <property type="molecule type" value="Transcribed_RNA"/>
</dbReference>
<sequence>MSLPCTSFFLLPSIMSCSLSHQMNCAPLKHCII</sequence>
<proteinExistence type="predicted"/>
<name>A0A0A9AUA2_ARUDO</name>
<organism evidence="1">
    <name type="scientific">Arundo donax</name>
    <name type="common">Giant reed</name>
    <name type="synonym">Donax arundinaceus</name>
    <dbReference type="NCBI Taxonomy" id="35708"/>
    <lineage>
        <taxon>Eukaryota</taxon>
        <taxon>Viridiplantae</taxon>
        <taxon>Streptophyta</taxon>
        <taxon>Embryophyta</taxon>
        <taxon>Tracheophyta</taxon>
        <taxon>Spermatophyta</taxon>
        <taxon>Magnoliopsida</taxon>
        <taxon>Liliopsida</taxon>
        <taxon>Poales</taxon>
        <taxon>Poaceae</taxon>
        <taxon>PACMAD clade</taxon>
        <taxon>Arundinoideae</taxon>
        <taxon>Arundineae</taxon>
        <taxon>Arundo</taxon>
    </lineage>
</organism>
<accession>A0A0A9AUA2</accession>
<dbReference type="AlphaFoldDB" id="A0A0A9AUA2"/>
<evidence type="ECO:0000313" key="1">
    <source>
        <dbReference type="EMBL" id="JAD52495.1"/>
    </source>
</evidence>